<evidence type="ECO:0000256" key="1">
    <source>
        <dbReference type="SAM" id="MobiDB-lite"/>
    </source>
</evidence>
<reference evidence="2 3" key="1">
    <citation type="journal article" date="2010" name="Nature">
        <title>The Ectocarpus genome and the independent evolution of multicellularity in brown algae.</title>
        <authorList>
            <person name="Cock J.M."/>
            <person name="Sterck L."/>
            <person name="Rouze P."/>
            <person name="Scornet D."/>
            <person name="Allen A.E."/>
            <person name="Amoutzias G."/>
            <person name="Anthouard V."/>
            <person name="Artiguenave F."/>
            <person name="Aury J.M."/>
            <person name="Badger J.H."/>
            <person name="Beszteri B."/>
            <person name="Billiau K."/>
            <person name="Bonnet E."/>
            <person name="Bothwell J.H."/>
            <person name="Bowler C."/>
            <person name="Boyen C."/>
            <person name="Brownlee C."/>
            <person name="Carrano C.J."/>
            <person name="Charrier B."/>
            <person name="Cho G.Y."/>
            <person name="Coelho S.M."/>
            <person name="Collen J."/>
            <person name="Corre E."/>
            <person name="Da Silva C."/>
            <person name="Delage L."/>
            <person name="Delaroque N."/>
            <person name="Dittami S.M."/>
            <person name="Doulbeau S."/>
            <person name="Elias M."/>
            <person name="Farnham G."/>
            <person name="Gachon C.M."/>
            <person name="Gschloessl B."/>
            <person name="Heesch S."/>
            <person name="Jabbari K."/>
            <person name="Jubin C."/>
            <person name="Kawai H."/>
            <person name="Kimura K."/>
            <person name="Kloareg B."/>
            <person name="Kupper F.C."/>
            <person name="Lang D."/>
            <person name="Le Bail A."/>
            <person name="Leblanc C."/>
            <person name="Lerouge P."/>
            <person name="Lohr M."/>
            <person name="Lopez P.J."/>
            <person name="Martens C."/>
            <person name="Maumus F."/>
            <person name="Michel G."/>
            <person name="Miranda-Saavedra D."/>
            <person name="Morales J."/>
            <person name="Moreau H."/>
            <person name="Motomura T."/>
            <person name="Nagasato C."/>
            <person name="Napoli C.A."/>
            <person name="Nelson D.R."/>
            <person name="Nyvall-Collen P."/>
            <person name="Peters A.F."/>
            <person name="Pommier C."/>
            <person name="Potin P."/>
            <person name="Poulain J."/>
            <person name="Quesneville H."/>
            <person name="Read B."/>
            <person name="Rensing S.A."/>
            <person name="Ritter A."/>
            <person name="Rousvoal S."/>
            <person name="Samanta M."/>
            <person name="Samson G."/>
            <person name="Schroeder D.C."/>
            <person name="Segurens B."/>
            <person name="Strittmatter M."/>
            <person name="Tonon T."/>
            <person name="Tregear J.W."/>
            <person name="Valentin K."/>
            <person name="von Dassow P."/>
            <person name="Yamagishi T."/>
            <person name="Van de Peer Y."/>
            <person name="Wincker P."/>
        </authorList>
    </citation>
    <scope>NUCLEOTIDE SEQUENCE [LARGE SCALE GENOMIC DNA]</scope>
    <source>
        <strain evidence="3">Ec32 / CCAP1310/4</strain>
    </source>
</reference>
<name>D7FI69_ECTSI</name>
<evidence type="ECO:0000313" key="3">
    <source>
        <dbReference type="Proteomes" id="UP000002630"/>
    </source>
</evidence>
<feature type="region of interest" description="Disordered" evidence="1">
    <location>
        <begin position="81"/>
        <end position="147"/>
    </location>
</feature>
<gene>
    <name evidence="2" type="ORF">Esi_0118_0020</name>
</gene>
<dbReference type="AlphaFoldDB" id="D7FI69"/>
<dbReference type="InParanoid" id="D7FI69"/>
<proteinExistence type="predicted"/>
<evidence type="ECO:0000313" key="2">
    <source>
        <dbReference type="EMBL" id="CBJ28694.1"/>
    </source>
</evidence>
<dbReference type="Proteomes" id="UP000002630">
    <property type="component" value="Unassembled WGS sequence"/>
</dbReference>
<feature type="compositionally biased region" description="Pro residues" evidence="1">
    <location>
        <begin position="115"/>
        <end position="127"/>
    </location>
</feature>
<organism evidence="2 3">
    <name type="scientific">Ectocarpus siliculosus</name>
    <name type="common">Brown alga</name>
    <name type="synonym">Conferva siliculosa</name>
    <dbReference type="NCBI Taxonomy" id="2880"/>
    <lineage>
        <taxon>Eukaryota</taxon>
        <taxon>Sar</taxon>
        <taxon>Stramenopiles</taxon>
        <taxon>Ochrophyta</taxon>
        <taxon>PX clade</taxon>
        <taxon>Phaeophyceae</taxon>
        <taxon>Ectocarpales</taxon>
        <taxon>Ectocarpaceae</taxon>
        <taxon>Ectocarpus</taxon>
    </lineage>
</organism>
<keyword evidence="3" id="KW-1185">Reference proteome</keyword>
<feature type="region of interest" description="Disordered" evidence="1">
    <location>
        <begin position="1"/>
        <end position="33"/>
    </location>
</feature>
<protein>
    <submittedName>
        <fullName evidence="2">Uncharacterized protein</fullName>
    </submittedName>
</protein>
<dbReference type="EMBL" id="FN649760">
    <property type="protein sequence ID" value="CBJ28694.1"/>
    <property type="molecule type" value="Genomic_DNA"/>
</dbReference>
<accession>D7FI69</accession>
<sequence length="147" mass="15395">MAEKEESLSSFWDYDLQPRLEPPTKRAKSSSCPLCAKKQAKLEQEQATNVELVRSIADLSRSKAEVVRELEAARAKLRSLELQQLQHGGGGVPQPAPPDPDAYGSGGGVAARPSTPSPSPPPPPCPFLPSGDTHDEGLSGSGGGGRG</sequence>